<evidence type="ECO:0000313" key="3">
    <source>
        <dbReference type="Proteomes" id="UP000243502"/>
    </source>
</evidence>
<evidence type="ECO:0008006" key="4">
    <source>
        <dbReference type="Google" id="ProtNLM"/>
    </source>
</evidence>
<sequence length="249" mass="27027">MPLSPPVSRQLRHRRAIRADAYEREDGLWDIEACLTDDKPRDVKLASGVRPNGLPIHELWLRITIDRKLNVVDAEASSDWVPYPGLCEVSNPAYRALIGLNLLQNFRRDAARLLAGTTGCTHLTELCAILPTAAIQAFAGDVWNTDKGRPGSEEQAGSSSGPADGSTRGTQGSTGQDAQDNASSGQASEQASEQSNDKPPFQLGRCHALRFDGEAVRQFYPRWYGHAPRSADRADAAPNGQAVKTARPE</sequence>
<reference evidence="2 3" key="1">
    <citation type="submission" date="2018-01" db="EMBL/GenBank/DDBJ databases">
        <title>Species boundaries and ecological features among Paraburkholderia terrae DSMZ17804T, P. hospita DSMZ17164T and P. caribensis DSMZ13236T.</title>
        <authorList>
            <person name="Pratama A.A."/>
        </authorList>
    </citation>
    <scope>NUCLEOTIDE SEQUENCE [LARGE SCALE GENOMIC DNA]</scope>
    <source>
        <strain evidence="2 3">DSM 17804</strain>
    </source>
</reference>
<dbReference type="Proteomes" id="UP000243502">
    <property type="component" value="Chromosome 1"/>
</dbReference>
<dbReference type="Pfam" id="PF11136">
    <property type="entry name" value="DUF2889"/>
    <property type="match status" value="1"/>
</dbReference>
<feature type="region of interest" description="Disordered" evidence="1">
    <location>
        <begin position="145"/>
        <end position="206"/>
    </location>
</feature>
<dbReference type="OrthoDB" id="6862397at2"/>
<accession>A0A2I8EGL0</accession>
<dbReference type="AlphaFoldDB" id="A0A2I8EGL0"/>
<dbReference type="RefSeq" id="WP_103254505.1">
    <property type="nucleotide sequence ID" value="NZ_CP026111.1"/>
</dbReference>
<organism evidence="2 3">
    <name type="scientific">Paraburkholderia terrae</name>
    <dbReference type="NCBI Taxonomy" id="311230"/>
    <lineage>
        <taxon>Bacteria</taxon>
        <taxon>Pseudomonadati</taxon>
        <taxon>Pseudomonadota</taxon>
        <taxon>Betaproteobacteria</taxon>
        <taxon>Burkholderiales</taxon>
        <taxon>Burkholderiaceae</taxon>
        <taxon>Paraburkholderia</taxon>
    </lineage>
</organism>
<dbReference type="InterPro" id="IPR021312">
    <property type="entry name" value="DUF2889"/>
</dbReference>
<dbReference type="KEGG" id="pter:C2L65_02230"/>
<evidence type="ECO:0000256" key="1">
    <source>
        <dbReference type="SAM" id="MobiDB-lite"/>
    </source>
</evidence>
<feature type="region of interest" description="Disordered" evidence="1">
    <location>
        <begin position="226"/>
        <end position="249"/>
    </location>
</feature>
<name>A0A2I8EGL0_9BURK</name>
<protein>
    <recommendedName>
        <fullName evidence="4">DUF2889 domain-containing protein</fullName>
    </recommendedName>
</protein>
<feature type="compositionally biased region" description="Low complexity" evidence="1">
    <location>
        <begin position="165"/>
        <end position="194"/>
    </location>
</feature>
<proteinExistence type="predicted"/>
<evidence type="ECO:0000313" key="2">
    <source>
        <dbReference type="EMBL" id="AUT58542.1"/>
    </source>
</evidence>
<gene>
    <name evidence="2" type="ORF">C2L65_02230</name>
</gene>
<dbReference type="EMBL" id="CP026111">
    <property type="protein sequence ID" value="AUT58542.1"/>
    <property type="molecule type" value="Genomic_DNA"/>
</dbReference>